<dbReference type="PRINTS" id="PR00080">
    <property type="entry name" value="SDRFAMILY"/>
</dbReference>
<dbReference type="RefSeq" id="WP_148031084.1">
    <property type="nucleotide sequence ID" value="NZ_BAABFD010000037.1"/>
</dbReference>
<dbReference type="InterPro" id="IPR002347">
    <property type="entry name" value="SDR_fam"/>
</dbReference>
<evidence type="ECO:0000313" key="4">
    <source>
        <dbReference type="Proteomes" id="UP001212498"/>
    </source>
</evidence>
<dbReference type="PRINTS" id="PR00081">
    <property type="entry name" value="GDHRDH"/>
</dbReference>
<gene>
    <name evidence="3" type="ORF">OUY24_43250</name>
</gene>
<organism evidence="3 4">
    <name type="scientific">Nonomuraea ferruginea</name>
    <dbReference type="NCBI Taxonomy" id="46174"/>
    <lineage>
        <taxon>Bacteria</taxon>
        <taxon>Bacillati</taxon>
        <taxon>Actinomycetota</taxon>
        <taxon>Actinomycetes</taxon>
        <taxon>Streptosporangiales</taxon>
        <taxon>Streptosporangiaceae</taxon>
        <taxon>Nonomuraea</taxon>
    </lineage>
</organism>
<keyword evidence="2 3" id="KW-0560">Oxidoreductase</keyword>
<protein>
    <submittedName>
        <fullName evidence="3">Glucose 1-dehydrogenase</fullName>
        <ecNumber evidence="3">1.1.1.47</ecNumber>
    </submittedName>
</protein>
<sequence>MNLELDGKVAIVTGASRGLGAAAVRSLVAEGVNVVAAARSGDELDKLAAEAPGRIAGVVCDMRDAAGLAALPERALREFGRLDILVNNAGIAPAGKFLDATAELLEDVFAVNVVAPALLARACGEIFVGQGSGKVVNVASISGVRGKGSLAVYSASKGALVRLTEALAAEWSRHGVQVNAIAPGAFATEAQRAVLDDPETLRRRVAKIPARRVADPAEIGALVCYLASPLSGFVSGATYVIDGGETAKI</sequence>
<name>A0ABT4TD88_9ACTN</name>
<dbReference type="GO" id="GO:0047936">
    <property type="term" value="F:glucose 1-dehydrogenase [NAD(P)+] activity"/>
    <property type="evidence" value="ECO:0007669"/>
    <property type="project" value="UniProtKB-EC"/>
</dbReference>
<dbReference type="Gene3D" id="3.40.50.720">
    <property type="entry name" value="NAD(P)-binding Rossmann-like Domain"/>
    <property type="match status" value="1"/>
</dbReference>
<dbReference type="SUPFAM" id="SSF51735">
    <property type="entry name" value="NAD(P)-binding Rossmann-fold domains"/>
    <property type="match status" value="1"/>
</dbReference>
<keyword evidence="4" id="KW-1185">Reference proteome</keyword>
<dbReference type="InterPro" id="IPR036291">
    <property type="entry name" value="NAD(P)-bd_dom_sf"/>
</dbReference>
<dbReference type="Proteomes" id="UP001212498">
    <property type="component" value="Unassembled WGS sequence"/>
</dbReference>
<dbReference type="EMBL" id="JAPNUD010000305">
    <property type="protein sequence ID" value="MDA0647487.1"/>
    <property type="molecule type" value="Genomic_DNA"/>
</dbReference>
<dbReference type="PANTHER" id="PTHR43639:SF1">
    <property type="entry name" value="SHORT-CHAIN DEHYDROGENASE_REDUCTASE FAMILY PROTEIN"/>
    <property type="match status" value="1"/>
</dbReference>
<dbReference type="PROSITE" id="PS00061">
    <property type="entry name" value="ADH_SHORT"/>
    <property type="match status" value="1"/>
</dbReference>
<evidence type="ECO:0000256" key="2">
    <source>
        <dbReference type="ARBA" id="ARBA00023002"/>
    </source>
</evidence>
<comment type="caution">
    <text evidence="3">The sequence shown here is derived from an EMBL/GenBank/DDBJ whole genome shotgun (WGS) entry which is preliminary data.</text>
</comment>
<dbReference type="CDD" id="cd05233">
    <property type="entry name" value="SDR_c"/>
    <property type="match status" value="1"/>
</dbReference>
<dbReference type="Pfam" id="PF13561">
    <property type="entry name" value="adh_short_C2"/>
    <property type="match status" value="1"/>
</dbReference>
<accession>A0ABT4TD88</accession>
<proteinExistence type="inferred from homology"/>
<dbReference type="EC" id="1.1.1.47" evidence="3"/>
<reference evidence="3 4" key="1">
    <citation type="submission" date="2022-11" db="EMBL/GenBank/DDBJ databases">
        <title>Nonomuraea corallina sp. nov., a new species of the genus Nonomuraea isolated from sea side sediment in Thai sea.</title>
        <authorList>
            <person name="Ngamcharungchit C."/>
            <person name="Matsumoto A."/>
            <person name="Suriyachadkun C."/>
            <person name="Panbangred W."/>
            <person name="Inahashi Y."/>
            <person name="Intra B."/>
        </authorList>
    </citation>
    <scope>NUCLEOTIDE SEQUENCE [LARGE SCALE GENOMIC DNA]</scope>
    <source>
        <strain evidence="3 4">DSM 43553</strain>
    </source>
</reference>
<comment type="similarity">
    <text evidence="1">Belongs to the short-chain dehydrogenases/reductases (SDR) family.</text>
</comment>
<evidence type="ECO:0000256" key="1">
    <source>
        <dbReference type="ARBA" id="ARBA00006484"/>
    </source>
</evidence>
<dbReference type="PANTHER" id="PTHR43639">
    <property type="entry name" value="OXIDOREDUCTASE, SHORT-CHAIN DEHYDROGENASE/REDUCTASE FAMILY (AFU_ORTHOLOGUE AFUA_5G02870)"/>
    <property type="match status" value="1"/>
</dbReference>
<dbReference type="InterPro" id="IPR020904">
    <property type="entry name" value="Sc_DH/Rdtase_CS"/>
</dbReference>
<dbReference type="NCBIfam" id="NF005559">
    <property type="entry name" value="PRK07231.1"/>
    <property type="match status" value="1"/>
</dbReference>
<evidence type="ECO:0000313" key="3">
    <source>
        <dbReference type="EMBL" id="MDA0647487.1"/>
    </source>
</evidence>